<dbReference type="Pfam" id="PF13704">
    <property type="entry name" value="Glyco_tranf_2_4"/>
    <property type="match status" value="1"/>
</dbReference>
<evidence type="ECO:0000313" key="2">
    <source>
        <dbReference type="Proteomes" id="UP000005307"/>
    </source>
</evidence>
<dbReference type="Proteomes" id="UP000005307">
    <property type="component" value="Chromosome"/>
</dbReference>
<keyword evidence="2" id="KW-1185">Reference proteome</keyword>
<dbReference type="KEGG" id="oat:OAN307_c46490"/>
<dbReference type="OrthoDB" id="3010234at2"/>
<organism evidence="1 2">
    <name type="scientific">Octadecabacter antarcticus 307</name>
    <dbReference type="NCBI Taxonomy" id="391626"/>
    <lineage>
        <taxon>Bacteria</taxon>
        <taxon>Pseudomonadati</taxon>
        <taxon>Pseudomonadota</taxon>
        <taxon>Alphaproteobacteria</taxon>
        <taxon>Rhodobacterales</taxon>
        <taxon>Roseobacteraceae</taxon>
        <taxon>Octadecabacter</taxon>
    </lineage>
</organism>
<gene>
    <name evidence="1" type="ORF">OAN307_c46490</name>
</gene>
<name>M9RE28_9RHOB</name>
<accession>M9RE28</accession>
<dbReference type="AlphaFoldDB" id="M9RE28"/>
<proteinExistence type="predicted"/>
<evidence type="ECO:0000313" key="1">
    <source>
        <dbReference type="EMBL" id="AGI69998.1"/>
    </source>
</evidence>
<protein>
    <recommendedName>
        <fullName evidence="3">Glycosyl transferase family 2</fullName>
    </recommendedName>
</protein>
<dbReference type="eggNOG" id="COG0463">
    <property type="taxonomic scope" value="Bacteria"/>
</dbReference>
<sequence length="370" mass="43106">MATIGGIFSHYQRCVNYKALAKFADFGGISGRTNLGAWTSYRLRLRRKGWHLRARRKSRELSVVKDRTSQIKPNDILVFCTFRNEDIRLPYFFKYYRDLGIDHFIMVDNDSDDDGGDYAANQPDVSIWKAKGSYRRSRFGVDWLNHLQRKYADGHWTLVVDPDEFFVYPFCDTRPVRALTDWLDASDIRSFGAMLLDMYPKGRLDAVPYQRGQDPMEIASWFDSGNYTILKNNLYYNLWIQGGPRTRMFFKDEPWRAPALNKTPLVKWKKNYAYVSSTHMLLPRGLNIVYDEWGGEKASGVLLHAKFLDTFGVKAAEEIARGQHYAGSQEYKAYADGISKHPDLWCKWSEKYINWRQLEILGLMSKGNWA</sequence>
<dbReference type="STRING" id="391626.OAN307_c46490"/>
<reference evidence="1 2" key="1">
    <citation type="journal article" date="2013" name="PLoS ONE">
        <title>Poles Apart: Arctic and Antarctic Octadecabacter strains Share High Genome Plasticity and a New Type of Xanthorhodopsin.</title>
        <authorList>
            <person name="Vollmers J."/>
            <person name="Voget S."/>
            <person name="Dietrich S."/>
            <person name="Gollnow K."/>
            <person name="Smits M."/>
            <person name="Meyer K."/>
            <person name="Brinkhoff T."/>
            <person name="Simon M."/>
            <person name="Daniel R."/>
        </authorList>
    </citation>
    <scope>NUCLEOTIDE SEQUENCE [LARGE SCALE GENOMIC DNA]</scope>
    <source>
        <strain evidence="1 2">307</strain>
    </source>
</reference>
<dbReference type="EMBL" id="CP003740">
    <property type="protein sequence ID" value="AGI69998.1"/>
    <property type="molecule type" value="Genomic_DNA"/>
</dbReference>
<evidence type="ECO:0008006" key="3">
    <source>
        <dbReference type="Google" id="ProtNLM"/>
    </source>
</evidence>
<dbReference type="HOGENOM" id="CLU_063040_0_0_5"/>